<keyword evidence="1" id="KW-0343">GTPase activation</keyword>
<dbReference type="InterPro" id="IPR000008">
    <property type="entry name" value="C2_dom"/>
</dbReference>
<feature type="domain" description="Ras-GAP" evidence="4">
    <location>
        <begin position="354"/>
        <end position="558"/>
    </location>
</feature>
<evidence type="ECO:0000313" key="6">
    <source>
        <dbReference type="Proteomes" id="UP000813824"/>
    </source>
</evidence>
<comment type="caution">
    <text evidence="5">The sequence shown here is derived from an EMBL/GenBank/DDBJ whole genome shotgun (WGS) entry which is preliminary data.</text>
</comment>
<sequence length="865" mass="97839">MSDFTSIRPLSDSSHLQQLTRRKTEKRESVRTLSATLEGSSKKVKEKSSWLGLPSRTGAGSEPWHPATCTLVEEGEGCVFKVFVDDSKLYQSVYIHKLNHSDIRLVHPSLVDRKGCLGIYSTPGDTSWSPTNNTEPLYLYFTQAPLMNTWLALLRSYAAPEIYGRWNAVSDGGLYRMWRQVKLTCIQGRNLGAQRPLPDDNMNPDADVDAMDLDVFCEIFVNGVLCGRTTTKKCLGNPDWSESFTFTDLSPFDTLEIVVFKERRVVKPVVVGSILVYLMNFRRGEAVEGWFPVINSTSSHVGVQLGELRLKMRADEEIILPSNAYAGMHKARHTIVLQSRNFLDWIEDFESRLKLKDTIEHVMAIAQTHDVLVPNIKELAGRDVKGPQSTHNTIFRGNTVFTKVMEIFMLWYGKAFLEASLGPVIRRLCTDKVMIEIDPGRSSNRHNKEIDRMVALLVYWCGEFWNSIYEARQQCPNELRQVFAHVRYLVETRYATTDEQKQEYKDLPWQSVSSFLFLRFFVPAILNPHLFGIWPGLPEEQVRRSLTLVAKVMQSLANLNTTVQKEEFMHAVKDFLAKSSSAMLEYINCVSTPKSEEPSKPSKEERNRQRLQNFVSQRAELLRRLHREALPMPPHSLDGPKHYASIASLVVRYSRRYNYNVPSSDSTDPFDKLCLKSLEVEGQALTRVSELAKKLRREHAPSTSPEGPSPPMSPLGRERRTSLQSKHRRSRRTPRPATAPATGESEGLSNSNSPDISVPSSPTSHNATRMFSRTSIANKQSQFPASAEDDQIEGEPRSLPTARPPLSHHPRSTSTDSALFRKTSYPNMSSGSSVSHAFVEATPPDNLDESGKKRKGLLRGILVRR</sequence>
<dbReference type="AlphaFoldDB" id="A0A8K0XPU9"/>
<dbReference type="PANTHER" id="PTHR10194:SF60">
    <property type="entry name" value="RAS GTPASE-ACTIVATING PROTEIN RASKOL"/>
    <property type="match status" value="1"/>
</dbReference>
<dbReference type="Gene3D" id="2.60.40.150">
    <property type="entry name" value="C2 domain"/>
    <property type="match status" value="1"/>
</dbReference>
<dbReference type="InterPro" id="IPR008936">
    <property type="entry name" value="Rho_GTPase_activation_prot"/>
</dbReference>
<dbReference type="InterPro" id="IPR039360">
    <property type="entry name" value="Ras_GTPase"/>
</dbReference>
<dbReference type="InterPro" id="IPR001936">
    <property type="entry name" value="RasGAP_dom"/>
</dbReference>
<dbReference type="CDD" id="cd05137">
    <property type="entry name" value="RasGAP_CLA2_BUD2"/>
    <property type="match status" value="1"/>
</dbReference>
<feature type="compositionally biased region" description="Basic residues" evidence="2">
    <location>
        <begin position="852"/>
        <end position="865"/>
    </location>
</feature>
<dbReference type="OrthoDB" id="775356at2759"/>
<reference evidence="5" key="1">
    <citation type="journal article" date="2021" name="New Phytol.">
        <title>Evolutionary innovations through gain and loss of genes in the ectomycorrhizal Boletales.</title>
        <authorList>
            <person name="Wu G."/>
            <person name="Miyauchi S."/>
            <person name="Morin E."/>
            <person name="Kuo A."/>
            <person name="Drula E."/>
            <person name="Varga T."/>
            <person name="Kohler A."/>
            <person name="Feng B."/>
            <person name="Cao Y."/>
            <person name="Lipzen A."/>
            <person name="Daum C."/>
            <person name="Hundley H."/>
            <person name="Pangilinan J."/>
            <person name="Johnson J."/>
            <person name="Barry K."/>
            <person name="LaButti K."/>
            <person name="Ng V."/>
            <person name="Ahrendt S."/>
            <person name="Min B."/>
            <person name="Choi I.G."/>
            <person name="Park H."/>
            <person name="Plett J.M."/>
            <person name="Magnuson J."/>
            <person name="Spatafora J.W."/>
            <person name="Nagy L.G."/>
            <person name="Henrissat B."/>
            <person name="Grigoriev I.V."/>
            <person name="Yang Z.L."/>
            <person name="Xu J."/>
            <person name="Martin F.M."/>
        </authorList>
    </citation>
    <scope>NUCLEOTIDE SEQUENCE</scope>
    <source>
        <strain evidence="5">KKN 215</strain>
    </source>
</reference>
<dbReference type="SUPFAM" id="SSF48350">
    <property type="entry name" value="GTPase activation domain, GAP"/>
    <property type="match status" value="1"/>
</dbReference>
<dbReference type="PROSITE" id="PS50018">
    <property type="entry name" value="RAS_GTPASE_ACTIV_2"/>
    <property type="match status" value="1"/>
</dbReference>
<dbReference type="Proteomes" id="UP000813824">
    <property type="component" value="Unassembled WGS sequence"/>
</dbReference>
<organism evidence="5 6">
    <name type="scientific">Cristinia sonorae</name>
    <dbReference type="NCBI Taxonomy" id="1940300"/>
    <lineage>
        <taxon>Eukaryota</taxon>
        <taxon>Fungi</taxon>
        <taxon>Dikarya</taxon>
        <taxon>Basidiomycota</taxon>
        <taxon>Agaricomycotina</taxon>
        <taxon>Agaricomycetes</taxon>
        <taxon>Agaricomycetidae</taxon>
        <taxon>Agaricales</taxon>
        <taxon>Pleurotineae</taxon>
        <taxon>Stephanosporaceae</taxon>
        <taxon>Cristinia</taxon>
    </lineage>
</organism>
<dbReference type="InterPro" id="IPR035892">
    <property type="entry name" value="C2_domain_sf"/>
</dbReference>
<feature type="region of interest" description="Disordered" evidence="2">
    <location>
        <begin position="692"/>
        <end position="865"/>
    </location>
</feature>
<dbReference type="PROSITE" id="PS50004">
    <property type="entry name" value="C2"/>
    <property type="match status" value="1"/>
</dbReference>
<dbReference type="SMART" id="SM00323">
    <property type="entry name" value="RasGAP"/>
    <property type="match status" value="1"/>
</dbReference>
<protein>
    <submittedName>
        <fullName evidence="5">Rho GTPase activation protein</fullName>
    </submittedName>
</protein>
<keyword evidence="6" id="KW-1185">Reference proteome</keyword>
<accession>A0A8K0XPU9</accession>
<name>A0A8K0XPU9_9AGAR</name>
<evidence type="ECO:0000313" key="5">
    <source>
        <dbReference type="EMBL" id="KAH8100717.1"/>
    </source>
</evidence>
<dbReference type="PANTHER" id="PTHR10194">
    <property type="entry name" value="RAS GTPASE-ACTIVATING PROTEINS"/>
    <property type="match status" value="1"/>
</dbReference>
<feature type="region of interest" description="Disordered" evidence="2">
    <location>
        <begin position="1"/>
        <end position="41"/>
    </location>
</feature>
<proteinExistence type="predicted"/>
<feature type="domain" description="C2" evidence="3">
    <location>
        <begin position="158"/>
        <end position="291"/>
    </location>
</feature>
<dbReference type="SUPFAM" id="SSF49562">
    <property type="entry name" value="C2 domain (Calcium/lipid-binding domain, CaLB)"/>
    <property type="match status" value="1"/>
</dbReference>
<evidence type="ECO:0000256" key="2">
    <source>
        <dbReference type="SAM" id="MobiDB-lite"/>
    </source>
</evidence>
<evidence type="ECO:0000259" key="4">
    <source>
        <dbReference type="PROSITE" id="PS50018"/>
    </source>
</evidence>
<feature type="compositionally biased region" description="Basic residues" evidence="2">
    <location>
        <begin position="725"/>
        <end position="734"/>
    </location>
</feature>
<evidence type="ECO:0000256" key="1">
    <source>
        <dbReference type="ARBA" id="ARBA00022468"/>
    </source>
</evidence>
<dbReference type="SMART" id="SM00239">
    <property type="entry name" value="C2"/>
    <property type="match status" value="1"/>
</dbReference>
<dbReference type="GO" id="GO:0005096">
    <property type="term" value="F:GTPase activator activity"/>
    <property type="evidence" value="ECO:0007669"/>
    <property type="project" value="UniProtKB-KW"/>
</dbReference>
<dbReference type="Pfam" id="PF00168">
    <property type="entry name" value="C2"/>
    <property type="match status" value="1"/>
</dbReference>
<dbReference type="EMBL" id="JAEVFJ010000015">
    <property type="protein sequence ID" value="KAH8100717.1"/>
    <property type="molecule type" value="Genomic_DNA"/>
</dbReference>
<evidence type="ECO:0000259" key="3">
    <source>
        <dbReference type="PROSITE" id="PS50004"/>
    </source>
</evidence>
<feature type="compositionally biased region" description="Polar residues" evidence="2">
    <location>
        <begin position="747"/>
        <end position="784"/>
    </location>
</feature>
<feature type="compositionally biased region" description="Polar residues" evidence="2">
    <location>
        <begin position="824"/>
        <end position="835"/>
    </location>
</feature>
<dbReference type="Gene3D" id="1.10.506.10">
    <property type="entry name" value="GTPase Activation - p120gap, domain 1"/>
    <property type="match status" value="1"/>
</dbReference>
<gene>
    <name evidence="5" type="ORF">BXZ70DRAFT_1008205</name>
</gene>
<dbReference type="Pfam" id="PF00616">
    <property type="entry name" value="RasGAP"/>
    <property type="match status" value="1"/>
</dbReference>